<evidence type="ECO:0000313" key="2">
    <source>
        <dbReference type="Proteomes" id="UP000659172"/>
    </source>
</evidence>
<evidence type="ECO:0000313" key="1">
    <source>
        <dbReference type="EMBL" id="NVP56075.1"/>
    </source>
</evidence>
<dbReference type="RefSeq" id="WP_176950042.1">
    <property type="nucleotide sequence ID" value="NZ_JABXYK010000006.1"/>
</dbReference>
<keyword evidence="2" id="KW-1185">Reference proteome</keyword>
<gene>
    <name evidence="1" type="ORF">HV823_12515</name>
</gene>
<accession>A0ABX2QEB5</accession>
<dbReference type="EMBL" id="JABXYK010000006">
    <property type="protein sequence ID" value="NVP56075.1"/>
    <property type="molecule type" value="Genomic_DNA"/>
</dbReference>
<sequence length="251" mass="28148">MKKVSIERLLTWAFAVELAGWRPEERENLGYGSSAWSIIERVGALGTRIDGGTPLGQARREEPQADALIAADAVMGLAARGGFDVAPGWQPFPEWHDGHGLVAAEVARVIEEQRLRGDIVNGDHVVTLVLSSAVLGHGPDWEAEEPFAQPVSMNGKPRWFVKRKAKDAFGRIYEYEADGRDPAKRRPMRGAYRKYELTTPVRGAILSRLDWQLWQDALVHLHESLAPRLENHVLLPFRPDRQPWVRLVEAA</sequence>
<reference evidence="1 2" key="1">
    <citation type="submission" date="2020-06" db="EMBL/GenBank/DDBJ databases">
        <title>Rhizobium sp.nov. isolated from the tomato plant.</title>
        <authorList>
            <person name="Thin K.K."/>
            <person name="Zhang X."/>
            <person name="He S."/>
        </authorList>
    </citation>
    <scope>NUCLEOTIDE SEQUENCE [LARGE SCALE GENOMIC DNA]</scope>
    <source>
        <strain evidence="1 2">DBTS2</strain>
    </source>
</reference>
<name>A0ABX2QEB5_9HYPH</name>
<dbReference type="Proteomes" id="UP000659172">
    <property type="component" value="Unassembled WGS sequence"/>
</dbReference>
<comment type="caution">
    <text evidence="1">The sequence shown here is derived from an EMBL/GenBank/DDBJ whole genome shotgun (WGS) entry which is preliminary data.</text>
</comment>
<protein>
    <submittedName>
        <fullName evidence="1">Uncharacterized protein</fullName>
    </submittedName>
</protein>
<organism evidence="1 2">
    <name type="scientific">Mycoplana rhizolycopersici</name>
    <dbReference type="NCBI Taxonomy" id="2746702"/>
    <lineage>
        <taxon>Bacteria</taxon>
        <taxon>Pseudomonadati</taxon>
        <taxon>Pseudomonadota</taxon>
        <taxon>Alphaproteobacteria</taxon>
        <taxon>Hyphomicrobiales</taxon>
        <taxon>Rhizobiaceae</taxon>
        <taxon>Mycoplana</taxon>
    </lineage>
</organism>
<proteinExistence type="predicted"/>